<dbReference type="AlphaFoldDB" id="A0A0E0LT70"/>
<evidence type="ECO:0000313" key="2">
    <source>
        <dbReference type="Proteomes" id="UP000026962"/>
    </source>
</evidence>
<reference evidence="1" key="2">
    <citation type="submission" date="2018-05" db="EMBL/GenBank/DDBJ databases">
        <title>OpunRS2 (Oryza punctata Reference Sequence Version 2).</title>
        <authorList>
            <person name="Zhang J."/>
            <person name="Kudrna D."/>
            <person name="Lee S."/>
            <person name="Talag J."/>
            <person name="Welchert J."/>
            <person name="Wing R.A."/>
        </authorList>
    </citation>
    <scope>NUCLEOTIDE SEQUENCE [LARGE SCALE GENOMIC DNA]</scope>
</reference>
<reference evidence="1" key="1">
    <citation type="submission" date="2015-04" db="UniProtKB">
        <authorList>
            <consortium name="EnsemblPlants"/>
        </authorList>
    </citation>
    <scope>IDENTIFICATION</scope>
</reference>
<dbReference type="Proteomes" id="UP000026962">
    <property type="component" value="Chromosome 8"/>
</dbReference>
<dbReference type="Gramene" id="OPUNC08G08160.1">
    <property type="protein sequence ID" value="OPUNC08G08160.1"/>
    <property type="gene ID" value="OPUNC08G08160"/>
</dbReference>
<protein>
    <submittedName>
        <fullName evidence="1">Uncharacterized protein</fullName>
    </submittedName>
</protein>
<sequence length="105" mass="11321">MATAPPGSISSSLGRIERLRCWCHAGGVSGERGGMADGSNIGGMWGVLDGGSGGRRVPVLNQHQNQHLFDFHINTTFYVSVKKSGTFVSLKDIFIAREMRKLIST</sequence>
<dbReference type="HOGENOM" id="CLU_2240985_0_0_1"/>
<accession>A0A0E0LT70</accession>
<evidence type="ECO:0000313" key="1">
    <source>
        <dbReference type="EnsemblPlants" id="OPUNC08G08160.1"/>
    </source>
</evidence>
<proteinExistence type="predicted"/>
<keyword evidence="2" id="KW-1185">Reference proteome</keyword>
<dbReference type="EnsemblPlants" id="OPUNC08G08160.1">
    <property type="protein sequence ID" value="OPUNC08G08160.1"/>
    <property type="gene ID" value="OPUNC08G08160"/>
</dbReference>
<name>A0A0E0LT70_ORYPU</name>
<organism evidence="1">
    <name type="scientific">Oryza punctata</name>
    <name type="common">Red rice</name>
    <dbReference type="NCBI Taxonomy" id="4537"/>
    <lineage>
        <taxon>Eukaryota</taxon>
        <taxon>Viridiplantae</taxon>
        <taxon>Streptophyta</taxon>
        <taxon>Embryophyta</taxon>
        <taxon>Tracheophyta</taxon>
        <taxon>Spermatophyta</taxon>
        <taxon>Magnoliopsida</taxon>
        <taxon>Liliopsida</taxon>
        <taxon>Poales</taxon>
        <taxon>Poaceae</taxon>
        <taxon>BOP clade</taxon>
        <taxon>Oryzoideae</taxon>
        <taxon>Oryzeae</taxon>
        <taxon>Oryzinae</taxon>
        <taxon>Oryza</taxon>
    </lineage>
</organism>